<evidence type="ECO:0000313" key="4">
    <source>
        <dbReference type="Proteomes" id="UP000790833"/>
    </source>
</evidence>
<feature type="transmembrane region" description="Helical" evidence="2">
    <location>
        <begin position="205"/>
        <end position="227"/>
    </location>
</feature>
<keyword evidence="2" id="KW-0812">Transmembrane</keyword>
<proteinExistence type="predicted"/>
<dbReference type="OrthoDB" id="4083656at2759"/>
<keyword evidence="2" id="KW-1133">Transmembrane helix</keyword>
<feature type="transmembrane region" description="Helical" evidence="2">
    <location>
        <begin position="158"/>
        <end position="185"/>
    </location>
</feature>
<keyword evidence="2" id="KW-0472">Membrane</keyword>
<evidence type="ECO:0000256" key="2">
    <source>
        <dbReference type="SAM" id="Phobius"/>
    </source>
</evidence>
<accession>A0A9P7V6E1</accession>
<evidence type="ECO:0000256" key="1">
    <source>
        <dbReference type="SAM" id="MobiDB-lite"/>
    </source>
</evidence>
<reference evidence="3" key="1">
    <citation type="submission" date="2021-03" db="EMBL/GenBank/DDBJ databases">
        <authorList>
            <person name="Palmer J.M."/>
        </authorList>
    </citation>
    <scope>NUCLEOTIDE SEQUENCE</scope>
    <source>
        <strain evidence="3">ARV_011</strain>
    </source>
</reference>
<dbReference type="AlphaFoldDB" id="A0A9P7V6E1"/>
<evidence type="ECO:0000313" key="3">
    <source>
        <dbReference type="EMBL" id="KAG7192016.1"/>
    </source>
</evidence>
<feature type="compositionally biased region" description="Low complexity" evidence="1">
    <location>
        <begin position="53"/>
        <end position="64"/>
    </location>
</feature>
<dbReference type="EMBL" id="JAHMUF010000021">
    <property type="protein sequence ID" value="KAG7192016.1"/>
    <property type="molecule type" value="Genomic_DNA"/>
</dbReference>
<name>A0A9P7V6E1_9ASCO</name>
<comment type="caution">
    <text evidence="3">The sequence shown here is derived from an EMBL/GenBank/DDBJ whole genome shotgun (WGS) entry which is preliminary data.</text>
</comment>
<dbReference type="Proteomes" id="UP000790833">
    <property type="component" value="Unassembled WGS sequence"/>
</dbReference>
<protein>
    <submittedName>
        <fullName evidence="3">Uncharacterized protein</fullName>
    </submittedName>
</protein>
<dbReference type="GeneID" id="66115998"/>
<dbReference type="RefSeq" id="XP_043047567.1">
    <property type="nucleotide sequence ID" value="XM_043193380.1"/>
</dbReference>
<feature type="region of interest" description="Disordered" evidence="1">
    <location>
        <begin position="39"/>
        <end position="78"/>
    </location>
</feature>
<sequence>MLKLTVSPIRVSCFWRGIRSFSRINSVETISLQTLRFKSSVPSPPEKRKEEPSSLTDSSFSSSSHDIAKHETKSQPPTIQEWQHMKHHVPGEAVQHNTLRDRIPSFPLQKETVPTLLPRPGVPQIGNGPGQVTFKKALTILKHKKAPELIYESEPHRLYFIASFCCAVMFTIYGLVLLEFAWFKASKEYDENEHGYDDIRLKREFAITWLLNSSLGVIALTAAYGFGKLPTRLVRRMWYLPGPIEHVRLSTYPLIPGRPTPLVTIPLNNLGRNSKARVWTGKGFYGTADALMFFFVLKEEGIKTKRWIVDRKGFFWGDGRIMDQLFGHETIAESEAGVPYDAQFAMVNAELKKQKQAMKDKYGVFWRLKMGSELVQEDVQKGANYIGKLKSSSPKNRLPPKPPTK</sequence>
<gene>
    <name evidence="3" type="ORF">KQ657_002624</name>
</gene>
<organism evidence="3 4">
    <name type="scientific">Scheffersomyces spartinae</name>
    <dbReference type="NCBI Taxonomy" id="45513"/>
    <lineage>
        <taxon>Eukaryota</taxon>
        <taxon>Fungi</taxon>
        <taxon>Dikarya</taxon>
        <taxon>Ascomycota</taxon>
        <taxon>Saccharomycotina</taxon>
        <taxon>Pichiomycetes</taxon>
        <taxon>Debaryomycetaceae</taxon>
        <taxon>Scheffersomyces</taxon>
    </lineage>
</organism>
<keyword evidence="4" id="KW-1185">Reference proteome</keyword>
<feature type="region of interest" description="Disordered" evidence="1">
    <location>
        <begin position="386"/>
        <end position="405"/>
    </location>
</feature>